<organism evidence="1 2">
    <name type="scientific">Rhizopus oryzae</name>
    <name type="common">Mucormycosis agent</name>
    <name type="synonym">Rhizopus arrhizus var. delemar</name>
    <dbReference type="NCBI Taxonomy" id="64495"/>
    <lineage>
        <taxon>Eukaryota</taxon>
        <taxon>Fungi</taxon>
        <taxon>Fungi incertae sedis</taxon>
        <taxon>Mucoromycota</taxon>
        <taxon>Mucoromycotina</taxon>
        <taxon>Mucoromycetes</taxon>
        <taxon>Mucorales</taxon>
        <taxon>Mucorineae</taxon>
        <taxon>Rhizopodaceae</taxon>
        <taxon>Rhizopus</taxon>
    </lineage>
</organism>
<evidence type="ECO:0000313" key="1">
    <source>
        <dbReference type="EMBL" id="KAG1275537.1"/>
    </source>
</evidence>
<dbReference type="EMBL" id="JAANQT010010018">
    <property type="protein sequence ID" value="KAG1275537.1"/>
    <property type="molecule type" value="Genomic_DNA"/>
</dbReference>
<dbReference type="Proteomes" id="UP000716291">
    <property type="component" value="Unassembled WGS sequence"/>
</dbReference>
<sequence>MHAVQQRKGFVQLDRGILDQAVHLAQARVMFDQARQLVAHLLQQVQRGTAVVAVELVAGCLAGGQQGAGMGLAAVAGAERGDRLRFQVLAVQFAQLVLQEADPVTHVALLRQRQ</sequence>
<comment type="caution">
    <text evidence="1">The sequence shown here is derived from an EMBL/GenBank/DDBJ whole genome shotgun (WGS) entry which is preliminary data.</text>
</comment>
<keyword evidence="2" id="KW-1185">Reference proteome</keyword>
<evidence type="ECO:0000313" key="2">
    <source>
        <dbReference type="Proteomes" id="UP000716291"/>
    </source>
</evidence>
<reference evidence="1" key="1">
    <citation type="journal article" date="2020" name="Microb. Genom.">
        <title>Genetic diversity of clinical and environmental Mucorales isolates obtained from an investigation of mucormycosis cases among solid organ transplant recipients.</title>
        <authorList>
            <person name="Nguyen M.H."/>
            <person name="Kaul D."/>
            <person name="Muto C."/>
            <person name="Cheng S.J."/>
            <person name="Richter R.A."/>
            <person name="Bruno V.M."/>
            <person name="Liu G."/>
            <person name="Beyhan S."/>
            <person name="Sundermann A.J."/>
            <person name="Mounaud S."/>
            <person name="Pasculle A.W."/>
            <person name="Nierman W.C."/>
            <person name="Driscoll E."/>
            <person name="Cumbie R."/>
            <person name="Clancy C.J."/>
            <person name="Dupont C.L."/>
        </authorList>
    </citation>
    <scope>NUCLEOTIDE SEQUENCE</scope>
    <source>
        <strain evidence="1">GL11</strain>
    </source>
</reference>
<proteinExistence type="predicted"/>
<gene>
    <name evidence="1" type="ORF">G6F64_014869</name>
</gene>
<accession>A0A9P7BIH4</accession>
<dbReference type="AlphaFoldDB" id="A0A9P7BIH4"/>
<name>A0A9P7BIH4_RHIOR</name>
<protein>
    <submittedName>
        <fullName evidence="1">Uncharacterized protein</fullName>
    </submittedName>
</protein>